<organism evidence="2 3">
    <name type="scientific">Candidatus Kaiserbacteria bacterium RIFCSPLOWO2_01_FULL_53_17</name>
    <dbReference type="NCBI Taxonomy" id="1798511"/>
    <lineage>
        <taxon>Bacteria</taxon>
        <taxon>Candidatus Kaiseribacteriota</taxon>
    </lineage>
</organism>
<evidence type="ECO:0000313" key="2">
    <source>
        <dbReference type="EMBL" id="OGG72538.1"/>
    </source>
</evidence>
<feature type="transmembrane region" description="Helical" evidence="1">
    <location>
        <begin position="6"/>
        <end position="31"/>
    </location>
</feature>
<evidence type="ECO:0000256" key="1">
    <source>
        <dbReference type="SAM" id="Phobius"/>
    </source>
</evidence>
<sequence length="110" mass="12354">MNFFEIVTSAGFGAVANLIQVGSACGIFWTVRELLKNRRHVAIIVRNTVSGDQKELARIPARFVSRAEVMGMVSQAAGAPRLDFSRFKFNYEFGNEIVVELPEESYKLLR</sequence>
<dbReference type="AlphaFoldDB" id="A0A1F6EFX2"/>
<accession>A0A1F6EFX2</accession>
<dbReference type="Proteomes" id="UP000177306">
    <property type="component" value="Unassembled WGS sequence"/>
</dbReference>
<keyword evidence="1" id="KW-1133">Transmembrane helix</keyword>
<name>A0A1F6EFX2_9BACT</name>
<evidence type="ECO:0000313" key="3">
    <source>
        <dbReference type="Proteomes" id="UP000177306"/>
    </source>
</evidence>
<gene>
    <name evidence="2" type="ORF">A3A38_01990</name>
</gene>
<comment type="caution">
    <text evidence="2">The sequence shown here is derived from an EMBL/GenBank/DDBJ whole genome shotgun (WGS) entry which is preliminary data.</text>
</comment>
<protein>
    <submittedName>
        <fullName evidence="2">Uncharacterized protein</fullName>
    </submittedName>
</protein>
<reference evidence="2 3" key="1">
    <citation type="journal article" date="2016" name="Nat. Commun.">
        <title>Thousands of microbial genomes shed light on interconnected biogeochemical processes in an aquifer system.</title>
        <authorList>
            <person name="Anantharaman K."/>
            <person name="Brown C.T."/>
            <person name="Hug L.A."/>
            <person name="Sharon I."/>
            <person name="Castelle C.J."/>
            <person name="Probst A.J."/>
            <person name="Thomas B.C."/>
            <person name="Singh A."/>
            <person name="Wilkins M.J."/>
            <person name="Karaoz U."/>
            <person name="Brodie E.L."/>
            <person name="Williams K.H."/>
            <person name="Hubbard S.S."/>
            <person name="Banfield J.F."/>
        </authorList>
    </citation>
    <scope>NUCLEOTIDE SEQUENCE [LARGE SCALE GENOMIC DNA]</scope>
</reference>
<proteinExistence type="predicted"/>
<keyword evidence="1" id="KW-0472">Membrane</keyword>
<keyword evidence="1" id="KW-0812">Transmembrane</keyword>
<dbReference type="EMBL" id="MFLY01000044">
    <property type="protein sequence ID" value="OGG72538.1"/>
    <property type="molecule type" value="Genomic_DNA"/>
</dbReference>